<dbReference type="HOGENOM" id="CLU_2461182_0_0_1"/>
<feature type="non-terminal residue" evidence="1">
    <location>
        <position position="1"/>
    </location>
</feature>
<gene>
    <name evidence="1" type="ORF">SINV_15791</name>
</gene>
<sequence length="89" mass="9938">VDLNLDTENRRAILGNVPFNDVVIDQTVIHSNRCIEFLSTVAGGQSQHATEEKFELAYRKKIIHDKDGVEITCIAEGLYPQPTLNVSVE</sequence>
<accession>E9J0A9</accession>
<feature type="non-terminal residue" evidence="1">
    <location>
        <position position="89"/>
    </location>
</feature>
<dbReference type="EMBL" id="GL767374">
    <property type="protein sequence ID" value="EFZ13750.1"/>
    <property type="molecule type" value="Genomic_DNA"/>
</dbReference>
<organism>
    <name type="scientific">Solenopsis invicta</name>
    <name type="common">Red imported fire ant</name>
    <name type="synonym">Solenopsis wagneri</name>
    <dbReference type="NCBI Taxonomy" id="13686"/>
    <lineage>
        <taxon>Eukaryota</taxon>
        <taxon>Metazoa</taxon>
        <taxon>Ecdysozoa</taxon>
        <taxon>Arthropoda</taxon>
        <taxon>Hexapoda</taxon>
        <taxon>Insecta</taxon>
        <taxon>Pterygota</taxon>
        <taxon>Neoptera</taxon>
        <taxon>Endopterygota</taxon>
        <taxon>Hymenoptera</taxon>
        <taxon>Apocrita</taxon>
        <taxon>Aculeata</taxon>
        <taxon>Formicoidea</taxon>
        <taxon>Formicidae</taxon>
        <taxon>Myrmicinae</taxon>
        <taxon>Solenopsis</taxon>
    </lineage>
</organism>
<name>E9J0A9_SOLIN</name>
<reference evidence="1" key="1">
    <citation type="journal article" date="2011" name="Proc. Natl. Acad. Sci. U.S.A.">
        <title>The genome of the fire ant Solenopsis invicta.</title>
        <authorList>
            <person name="Wurm Y."/>
            <person name="Wang J."/>
            <person name="Riba-Grognuz O."/>
            <person name="Corona M."/>
            <person name="Nygaard S."/>
            <person name="Hunt B.G."/>
            <person name="Ingram K.K."/>
            <person name="Falquet L."/>
            <person name="Nipitwattanaphon M."/>
            <person name="Gotzek D."/>
            <person name="Dijkstra M.B."/>
            <person name="Oettler J."/>
            <person name="Comtesse F."/>
            <person name="Shih C.J."/>
            <person name="Wu W.J."/>
            <person name="Yang C.C."/>
            <person name="Thomas J."/>
            <person name="Beaudoing E."/>
            <person name="Pradervand S."/>
            <person name="Flegel V."/>
            <person name="Cook E.D."/>
            <person name="Fabbretti R."/>
            <person name="Stockinger H."/>
            <person name="Long L."/>
            <person name="Farmerie W.G."/>
            <person name="Oakey J."/>
            <person name="Boomsma J.J."/>
            <person name="Pamilo P."/>
            <person name="Yi S.V."/>
            <person name="Heinze J."/>
            <person name="Goodisman M.A."/>
            <person name="Farinelli L."/>
            <person name="Harshman K."/>
            <person name="Hulo N."/>
            <person name="Cerutti L."/>
            <person name="Xenarios I."/>
            <person name="Shoemaker D."/>
            <person name="Keller L."/>
        </authorList>
    </citation>
    <scope>NUCLEOTIDE SEQUENCE [LARGE SCALE GENOMIC DNA]</scope>
</reference>
<proteinExistence type="predicted"/>
<dbReference type="AlphaFoldDB" id="E9J0A9"/>
<protein>
    <submittedName>
        <fullName evidence="1">Uncharacterized protein</fullName>
    </submittedName>
</protein>
<evidence type="ECO:0000313" key="1">
    <source>
        <dbReference type="EMBL" id="EFZ13750.1"/>
    </source>
</evidence>